<dbReference type="GO" id="GO:0006869">
    <property type="term" value="P:lipid transport"/>
    <property type="evidence" value="ECO:0007669"/>
    <property type="project" value="InterPro"/>
</dbReference>
<name>A0A2P1HA25_ARTAN</name>
<evidence type="ECO:0000256" key="3">
    <source>
        <dbReference type="ARBA" id="ARBA00023121"/>
    </source>
</evidence>
<comment type="function">
    <text evidence="4">Plant non-specific lipid-transfer proteins transfer phospholipids as well as galactolipids across membranes. May play a role in wax or cutin deposition in the cell walls of expanding epidermal cells and certain secretory tissues.</text>
</comment>
<dbReference type="InterPro" id="IPR016140">
    <property type="entry name" value="Bifunc_inhib/LTP/seed_store"/>
</dbReference>
<evidence type="ECO:0000256" key="1">
    <source>
        <dbReference type="ARBA" id="ARBA00009748"/>
    </source>
</evidence>
<feature type="signal peptide" evidence="5">
    <location>
        <begin position="1"/>
        <end position="24"/>
    </location>
</feature>
<reference evidence="7" key="2">
    <citation type="submission" date="2017-03" db="EMBL/GenBank/DDBJ databases">
        <authorList>
            <person name="Afonso C.L."/>
            <person name="Miller P.J."/>
            <person name="Scott M.A."/>
            <person name="Spackman E."/>
            <person name="Goraichik I."/>
            <person name="Dimitrov K.M."/>
            <person name="Suarez D.L."/>
            <person name="Swayne D.E."/>
        </authorList>
    </citation>
    <scope>NUCLEOTIDE SEQUENCE</scope>
    <source>
        <tissue evidence="7">Leaf</tissue>
    </source>
</reference>
<comment type="similarity">
    <text evidence="1 4">Belongs to the plant LTP family.</text>
</comment>
<dbReference type="SMART" id="SM00499">
    <property type="entry name" value="AAI"/>
    <property type="match status" value="1"/>
</dbReference>
<dbReference type="InterPro" id="IPR000528">
    <property type="entry name" value="Plant_nsLTP"/>
</dbReference>
<protein>
    <recommendedName>
        <fullName evidence="4">Non-specific lipid-transfer protein</fullName>
    </recommendedName>
</protein>
<dbReference type="AlphaFoldDB" id="A0A2P1HA25"/>
<evidence type="ECO:0000256" key="2">
    <source>
        <dbReference type="ARBA" id="ARBA00022448"/>
    </source>
</evidence>
<keyword evidence="5" id="KW-0732">Signal</keyword>
<dbReference type="InterPro" id="IPR036312">
    <property type="entry name" value="Bifun_inhib/LTP/seed_sf"/>
</dbReference>
<evidence type="ECO:0000256" key="4">
    <source>
        <dbReference type="RuleBase" id="RU000628"/>
    </source>
</evidence>
<dbReference type="EMBL" id="KY860528">
    <property type="protein sequence ID" value="AVN68375.1"/>
    <property type="molecule type" value="mRNA"/>
</dbReference>
<organism evidence="7">
    <name type="scientific">Artemisia annua</name>
    <name type="common">Sweet wormwood</name>
    <dbReference type="NCBI Taxonomy" id="35608"/>
    <lineage>
        <taxon>Eukaryota</taxon>
        <taxon>Viridiplantae</taxon>
        <taxon>Streptophyta</taxon>
        <taxon>Embryophyta</taxon>
        <taxon>Tracheophyta</taxon>
        <taxon>Spermatophyta</taxon>
        <taxon>Magnoliopsida</taxon>
        <taxon>eudicotyledons</taxon>
        <taxon>Gunneridae</taxon>
        <taxon>Pentapetalae</taxon>
        <taxon>asterids</taxon>
        <taxon>campanulids</taxon>
        <taxon>Asterales</taxon>
        <taxon>Asteraceae</taxon>
        <taxon>Asteroideae</taxon>
        <taxon>Anthemideae</taxon>
        <taxon>Artemisiinae</taxon>
        <taxon>Artemisia</taxon>
    </lineage>
</organism>
<keyword evidence="2 4" id="KW-0813">Transport</keyword>
<dbReference type="SUPFAM" id="SSF47699">
    <property type="entry name" value="Bifunctional inhibitor/lipid-transfer protein/seed storage 2S albumin"/>
    <property type="match status" value="1"/>
</dbReference>
<dbReference type="Gene3D" id="1.10.110.10">
    <property type="entry name" value="Plant lipid-transfer and hydrophobic proteins"/>
    <property type="match status" value="1"/>
</dbReference>
<proteinExistence type="evidence at transcript level"/>
<dbReference type="Pfam" id="PF00234">
    <property type="entry name" value="Tryp_alpha_amyl"/>
    <property type="match status" value="1"/>
</dbReference>
<dbReference type="CDD" id="cd01960">
    <property type="entry name" value="nsLTP1"/>
    <property type="match status" value="1"/>
</dbReference>
<evidence type="ECO:0000259" key="6">
    <source>
        <dbReference type="SMART" id="SM00499"/>
    </source>
</evidence>
<dbReference type="PRINTS" id="PR00382">
    <property type="entry name" value="LIPIDTRNSFER"/>
</dbReference>
<sequence length="117" mass="12149">MVGKVVLVVAIYFLVVAGLHAVEGEVTCDQVVSNMTPCVTYLTSSGDSVPSDCCSGVNSLNNAATTTADKQAACKCLEQSASQLSDIDLEKARSLPGKCGVNLPYEISPTTDCSTIQ</sequence>
<dbReference type="PANTHER" id="PTHR33076">
    <property type="entry name" value="NON-SPECIFIC LIPID-TRANSFER PROTEIN 2-RELATED"/>
    <property type="match status" value="1"/>
</dbReference>
<accession>A0A2P1HA25</accession>
<keyword evidence="3 4" id="KW-0446">Lipid-binding</keyword>
<feature type="chain" id="PRO_5015166400" description="Non-specific lipid-transfer protein" evidence="5">
    <location>
        <begin position="25"/>
        <end position="117"/>
    </location>
</feature>
<evidence type="ECO:0000256" key="5">
    <source>
        <dbReference type="SAM" id="SignalP"/>
    </source>
</evidence>
<reference evidence="7" key="1">
    <citation type="journal article" date="2016" name="Metab. Eng.">
        <title>Transient production of artemisinin in Nicotiana benthamiana is boosted by a specific lipid transfer protein from A. annua.</title>
        <authorList>
            <person name="Wang B."/>
            <person name="Kashkooli A.B."/>
            <person name="Sallets A."/>
            <person name="Ting H.M."/>
            <person name="de Ruijter N.C."/>
            <person name="Olofsson L."/>
            <person name="Brodelius P."/>
            <person name="Pottier M."/>
            <person name="Boutry M."/>
            <person name="Bouwmeester H."/>
            <person name="van der Krol A.R."/>
        </authorList>
    </citation>
    <scope>NUCLEOTIDE SEQUENCE</scope>
    <source>
        <tissue evidence="7">Leaf</tissue>
    </source>
</reference>
<evidence type="ECO:0000313" key="7">
    <source>
        <dbReference type="EMBL" id="AVN68375.1"/>
    </source>
</evidence>
<dbReference type="PROSITE" id="PS00597">
    <property type="entry name" value="PLANT_LTP"/>
    <property type="match status" value="1"/>
</dbReference>
<dbReference type="GO" id="GO:0008289">
    <property type="term" value="F:lipid binding"/>
    <property type="evidence" value="ECO:0007669"/>
    <property type="project" value="UniProtKB-KW"/>
</dbReference>
<gene>
    <name evidence="7" type="primary">LTP1</name>
</gene>
<feature type="domain" description="Bifunctional inhibitor/plant lipid transfer protein/seed storage helical" evidence="6">
    <location>
        <begin position="28"/>
        <end position="113"/>
    </location>
</feature>